<name>A0A326RNP4_9BACT</name>
<keyword evidence="1" id="KW-1133">Transmembrane helix</keyword>
<gene>
    <name evidence="2" type="ORF">CLV31_108201</name>
</gene>
<reference evidence="2 3" key="1">
    <citation type="submission" date="2018-06" db="EMBL/GenBank/DDBJ databases">
        <title>Genomic Encyclopedia of Archaeal and Bacterial Type Strains, Phase II (KMG-II): from individual species to whole genera.</title>
        <authorList>
            <person name="Goeker M."/>
        </authorList>
    </citation>
    <scope>NUCLEOTIDE SEQUENCE [LARGE SCALE GENOMIC DNA]</scope>
    <source>
        <strain evidence="2 3">T4</strain>
    </source>
</reference>
<keyword evidence="1" id="KW-0812">Transmembrane</keyword>
<dbReference type="RefSeq" id="WP_111393261.1">
    <property type="nucleotide sequence ID" value="NZ_QKTX01000008.1"/>
</dbReference>
<feature type="transmembrane region" description="Helical" evidence="1">
    <location>
        <begin position="106"/>
        <end position="129"/>
    </location>
</feature>
<dbReference type="Proteomes" id="UP000248917">
    <property type="component" value="Unassembled WGS sequence"/>
</dbReference>
<dbReference type="EMBL" id="QKTX01000008">
    <property type="protein sequence ID" value="PZV83000.1"/>
    <property type="molecule type" value="Genomic_DNA"/>
</dbReference>
<evidence type="ECO:0000313" key="2">
    <source>
        <dbReference type="EMBL" id="PZV83000.1"/>
    </source>
</evidence>
<keyword evidence="3" id="KW-1185">Reference proteome</keyword>
<accession>A0A326RNP4</accession>
<feature type="transmembrane region" description="Helical" evidence="1">
    <location>
        <begin position="12"/>
        <end position="35"/>
    </location>
</feature>
<organism evidence="2 3">
    <name type="scientific">Algoriphagus aquaeductus</name>
    <dbReference type="NCBI Taxonomy" id="475299"/>
    <lineage>
        <taxon>Bacteria</taxon>
        <taxon>Pseudomonadati</taxon>
        <taxon>Bacteroidota</taxon>
        <taxon>Cytophagia</taxon>
        <taxon>Cytophagales</taxon>
        <taxon>Cyclobacteriaceae</taxon>
        <taxon>Algoriphagus</taxon>
    </lineage>
</organism>
<sequence>MLKVRIKEFSLVNVLPALLASLLSISIVTTINFFNIPMNEYFSILVIFTVPVFIMHGICYLDNRKVNNTLGRIFQDILFVCVLFLLASLSLNITNQFYKIGSSLNLITIIIFSTIISELIFILTVALPLKLKRR</sequence>
<keyword evidence="1" id="KW-0472">Membrane</keyword>
<protein>
    <submittedName>
        <fullName evidence="2">Uncharacterized protein</fullName>
    </submittedName>
</protein>
<dbReference type="AlphaFoldDB" id="A0A326RNP4"/>
<evidence type="ECO:0000313" key="3">
    <source>
        <dbReference type="Proteomes" id="UP000248917"/>
    </source>
</evidence>
<proteinExistence type="predicted"/>
<feature type="transmembrane region" description="Helical" evidence="1">
    <location>
        <begin position="41"/>
        <end position="61"/>
    </location>
</feature>
<feature type="transmembrane region" description="Helical" evidence="1">
    <location>
        <begin position="73"/>
        <end position="94"/>
    </location>
</feature>
<evidence type="ECO:0000256" key="1">
    <source>
        <dbReference type="SAM" id="Phobius"/>
    </source>
</evidence>
<comment type="caution">
    <text evidence="2">The sequence shown here is derived from an EMBL/GenBank/DDBJ whole genome shotgun (WGS) entry which is preliminary data.</text>
</comment>